<dbReference type="InterPro" id="IPR002018">
    <property type="entry name" value="CarbesteraseB"/>
</dbReference>
<reference evidence="5" key="1">
    <citation type="submission" date="2023-03" db="EMBL/GenBank/DDBJ databases">
        <title>Massive genome expansion in bonnet fungi (Mycena s.s.) driven by repeated elements and novel gene families across ecological guilds.</title>
        <authorList>
            <consortium name="Lawrence Berkeley National Laboratory"/>
            <person name="Harder C.B."/>
            <person name="Miyauchi S."/>
            <person name="Viragh M."/>
            <person name="Kuo A."/>
            <person name="Thoen E."/>
            <person name="Andreopoulos B."/>
            <person name="Lu D."/>
            <person name="Skrede I."/>
            <person name="Drula E."/>
            <person name="Henrissat B."/>
            <person name="Morin E."/>
            <person name="Kohler A."/>
            <person name="Barry K."/>
            <person name="LaButti K."/>
            <person name="Morin E."/>
            <person name="Salamov A."/>
            <person name="Lipzen A."/>
            <person name="Mereny Z."/>
            <person name="Hegedus B."/>
            <person name="Baldrian P."/>
            <person name="Stursova M."/>
            <person name="Weitz H."/>
            <person name="Taylor A."/>
            <person name="Grigoriev I.V."/>
            <person name="Nagy L.G."/>
            <person name="Martin F."/>
            <person name="Kauserud H."/>
        </authorList>
    </citation>
    <scope>NUCLEOTIDE SEQUENCE</scope>
    <source>
        <strain evidence="5">9144</strain>
    </source>
</reference>
<dbReference type="PROSITE" id="PS00941">
    <property type="entry name" value="CARBOXYLESTERASE_B_2"/>
    <property type="match status" value="1"/>
</dbReference>
<evidence type="ECO:0000256" key="3">
    <source>
        <dbReference type="SAM" id="SignalP"/>
    </source>
</evidence>
<feature type="domain" description="Carboxylesterase type B" evidence="4">
    <location>
        <begin position="625"/>
        <end position="960"/>
    </location>
</feature>
<comment type="similarity">
    <text evidence="1">Belongs to the type-B carboxylesterase/lipase family.</text>
</comment>
<comment type="caution">
    <text evidence="5">The sequence shown here is derived from an EMBL/GenBank/DDBJ whole genome shotgun (WGS) entry which is preliminary data.</text>
</comment>
<proteinExistence type="inferred from homology"/>
<dbReference type="GO" id="GO:0016787">
    <property type="term" value="F:hydrolase activity"/>
    <property type="evidence" value="ECO:0007669"/>
    <property type="project" value="UniProtKB-KW"/>
</dbReference>
<dbReference type="PROSITE" id="PS00122">
    <property type="entry name" value="CARBOXYLESTERASE_B_1"/>
    <property type="match status" value="2"/>
</dbReference>
<dbReference type="InterPro" id="IPR029058">
    <property type="entry name" value="AB_hydrolase_fold"/>
</dbReference>
<dbReference type="InterPro" id="IPR019819">
    <property type="entry name" value="Carboxylesterase_B_CS"/>
</dbReference>
<dbReference type="Gene3D" id="3.40.50.1820">
    <property type="entry name" value="alpha/beta hydrolase"/>
    <property type="match status" value="2"/>
</dbReference>
<accession>A0AAD6Y201</accession>
<evidence type="ECO:0000256" key="2">
    <source>
        <dbReference type="ARBA" id="ARBA00022801"/>
    </source>
</evidence>
<dbReference type="InterPro" id="IPR019826">
    <property type="entry name" value="Carboxylesterase_B_AS"/>
</dbReference>
<evidence type="ECO:0000313" key="6">
    <source>
        <dbReference type="Proteomes" id="UP001219525"/>
    </source>
</evidence>
<dbReference type="PANTHER" id="PTHR11559">
    <property type="entry name" value="CARBOXYLESTERASE"/>
    <property type="match status" value="1"/>
</dbReference>
<keyword evidence="3" id="KW-0732">Signal</keyword>
<dbReference type="EMBL" id="JARJCW010000143">
    <property type="protein sequence ID" value="KAJ7190774.1"/>
    <property type="molecule type" value="Genomic_DNA"/>
</dbReference>
<sequence length="1133" mass="121433">MTWPRSLTRLYSTALTVLAIWATSFTSGQAAGSPIVDLGYAQYQGTVDPATNITNFLGIRYAAAPIGDLRFRAPQPPAKVTGVQLANTQPNECFQAPSGLAPTNPFETRASQVVPSEDCLFLNVHYPSNAAGKPVGGGLPTLVWIHGGGYVAGAGSSFNGEDIIKQSNRGVVVVIIQYRLGVFGFLSGSAVKQNGALNAGLLDQDFTFRWVNQHITKFGGDPSKVTIWGSSAGEPCRLSLSSDIIPFDLGAGSVLQHVVANNGRTEPQLFRGAITSSTYLPSQYMYNDRIPELLFSEFVAQTNCTSAADSMACLRAVDATVLEAANNNINLAGFFGTFVTVPVVDGDFITQPPTTALRERRVNGQALLSVTNAFEGTIFVNQTVEVTAGEYSLNLFPGFGTAQADIVGTLYAGLGNDQFQVNAVQGESILICPTYFLLDAFPGRSFKAEFAIPPGLHGNDIGFYFPGTDPPTFNNTAFIDAFAQSFASFIINLDPNIKVDPTTITPHWNKFDVGNTEMLFNRTAAAPGAPVVQPITTSSTLLERCLCKHAPMSACGLESVKEQTSLEPERRARLHHYDLNIALEMWSLEAVEVSVAERRFHYNDGTFQFSVGNLLWAASFARAQAPIVDLGYAQYQGTVDAATNITNFLGLRYAAAPIGDLRFRAPQPPVTVAGVQLATTEPNECFQAPTGQSPTNPLAARASQVVPSEDCLFLNVYYPSNAAGTPVGGLPTLVWIHGGGYLAGAGSSFNGEDIIKQSNRGVVVVIIQYRLGVFGFLPGSAVKQNGALNAGLLDQDFALRWVNQHITKFGGDPSKVTIWGESAGAGSVLQHVIANNGRTEPQLFRGAITSSTFLPSQYMYNDRIPELLFSEYVAQTNCTSASDSMACLRAVPATVLETANNNINIGGFFGTFVTIPVVDGDFITQRATTALRERRVNGQALLSVTNTFEGTVFVNQNVAVTASQYSLELFPGFGTVQADTVGALYAGLGTDQFQVNAVQGESIFICPTYFLLDAFAGRSFKGEFAIPPGLHGNDVVYYFPGGGVPPFNNAEFIDAFAQSFTSFIINLDPNVKVDPTTITPHWNKFDVGNTEMLFNRTAAAPGAPVVQPITTSSTLLERCLCVLGSNFWITNPD</sequence>
<gene>
    <name evidence="5" type="ORF">GGX14DRAFT_529105</name>
</gene>
<feature type="chain" id="PRO_5042221738" evidence="3">
    <location>
        <begin position="31"/>
        <end position="1133"/>
    </location>
</feature>
<keyword evidence="6" id="KW-1185">Reference proteome</keyword>
<feature type="domain" description="Carboxylesterase type B" evidence="4">
    <location>
        <begin position="33"/>
        <end position="386"/>
    </location>
</feature>
<name>A0AAD6Y201_9AGAR</name>
<feature type="signal peptide" evidence="3">
    <location>
        <begin position="1"/>
        <end position="30"/>
    </location>
</feature>
<dbReference type="SUPFAM" id="SSF53474">
    <property type="entry name" value="alpha/beta-Hydrolases"/>
    <property type="match status" value="2"/>
</dbReference>
<evidence type="ECO:0000259" key="4">
    <source>
        <dbReference type="Pfam" id="PF00135"/>
    </source>
</evidence>
<organism evidence="5 6">
    <name type="scientific">Mycena pura</name>
    <dbReference type="NCBI Taxonomy" id="153505"/>
    <lineage>
        <taxon>Eukaryota</taxon>
        <taxon>Fungi</taxon>
        <taxon>Dikarya</taxon>
        <taxon>Basidiomycota</taxon>
        <taxon>Agaricomycotina</taxon>
        <taxon>Agaricomycetes</taxon>
        <taxon>Agaricomycetidae</taxon>
        <taxon>Agaricales</taxon>
        <taxon>Marasmiineae</taxon>
        <taxon>Mycenaceae</taxon>
        <taxon>Mycena</taxon>
    </lineage>
</organism>
<dbReference type="Proteomes" id="UP001219525">
    <property type="component" value="Unassembled WGS sequence"/>
</dbReference>
<keyword evidence="2 5" id="KW-0378">Hydrolase</keyword>
<dbReference type="AlphaFoldDB" id="A0AAD6Y201"/>
<dbReference type="InterPro" id="IPR050309">
    <property type="entry name" value="Type-B_Carboxylest/Lipase"/>
</dbReference>
<evidence type="ECO:0000256" key="1">
    <source>
        <dbReference type="ARBA" id="ARBA00005964"/>
    </source>
</evidence>
<protein>
    <submittedName>
        <fullName evidence="5">Alpha/Beta hydrolase protein</fullName>
    </submittedName>
</protein>
<evidence type="ECO:0000313" key="5">
    <source>
        <dbReference type="EMBL" id="KAJ7190774.1"/>
    </source>
</evidence>
<dbReference type="Pfam" id="PF00135">
    <property type="entry name" value="COesterase"/>
    <property type="match status" value="2"/>
</dbReference>